<feature type="transmembrane region" description="Helical" evidence="8">
    <location>
        <begin position="421"/>
        <end position="441"/>
    </location>
</feature>
<gene>
    <name evidence="10" type="ORF">Z518_00686</name>
</gene>
<feature type="transmembrane region" description="Helical" evidence="8">
    <location>
        <begin position="350"/>
        <end position="369"/>
    </location>
</feature>
<feature type="transmembrane region" description="Helical" evidence="8">
    <location>
        <begin position="375"/>
        <end position="400"/>
    </location>
</feature>
<feature type="transmembrane region" description="Helical" evidence="8">
    <location>
        <begin position="73"/>
        <end position="96"/>
    </location>
</feature>
<dbReference type="HOGENOM" id="CLU_001265_51_3_1"/>
<evidence type="ECO:0000256" key="4">
    <source>
        <dbReference type="ARBA" id="ARBA00022692"/>
    </source>
</evidence>
<evidence type="ECO:0000313" key="10">
    <source>
        <dbReference type="EMBL" id="KIX09606.1"/>
    </source>
</evidence>
<name>A0A0D2J1P7_9EURO</name>
<feature type="transmembrane region" description="Helical" evidence="8">
    <location>
        <begin position="108"/>
        <end position="129"/>
    </location>
</feature>
<feature type="transmembrane region" description="Helical" evidence="8">
    <location>
        <begin position="193"/>
        <end position="213"/>
    </location>
</feature>
<evidence type="ECO:0000256" key="6">
    <source>
        <dbReference type="ARBA" id="ARBA00023136"/>
    </source>
</evidence>
<comment type="subcellular location">
    <subcellularLocation>
        <location evidence="1">Membrane</location>
        <topology evidence="1">Multi-pass membrane protein</topology>
    </subcellularLocation>
</comment>
<evidence type="ECO:0000256" key="8">
    <source>
        <dbReference type="SAM" id="Phobius"/>
    </source>
</evidence>
<feature type="region of interest" description="Disordered" evidence="7">
    <location>
        <begin position="226"/>
        <end position="270"/>
    </location>
</feature>
<dbReference type="OrthoDB" id="5086884at2759"/>
<feature type="transmembrane region" description="Helical" evidence="8">
    <location>
        <begin position="461"/>
        <end position="480"/>
    </location>
</feature>
<keyword evidence="3" id="KW-0813">Transport</keyword>
<dbReference type="InterPro" id="IPR036259">
    <property type="entry name" value="MFS_trans_sf"/>
</dbReference>
<feature type="domain" description="Major facilitator superfamily (MFS) profile" evidence="9">
    <location>
        <begin position="34"/>
        <end position="480"/>
    </location>
</feature>
<dbReference type="Pfam" id="PF07690">
    <property type="entry name" value="MFS_1"/>
    <property type="match status" value="1"/>
</dbReference>
<evidence type="ECO:0000256" key="5">
    <source>
        <dbReference type="ARBA" id="ARBA00022989"/>
    </source>
</evidence>
<organism evidence="10 11">
    <name type="scientific">Rhinocladiella mackenziei CBS 650.93</name>
    <dbReference type="NCBI Taxonomy" id="1442369"/>
    <lineage>
        <taxon>Eukaryota</taxon>
        <taxon>Fungi</taxon>
        <taxon>Dikarya</taxon>
        <taxon>Ascomycota</taxon>
        <taxon>Pezizomycotina</taxon>
        <taxon>Eurotiomycetes</taxon>
        <taxon>Chaetothyriomycetidae</taxon>
        <taxon>Chaetothyriales</taxon>
        <taxon>Herpotrichiellaceae</taxon>
        <taxon>Rhinocladiella</taxon>
    </lineage>
</organism>
<dbReference type="STRING" id="1442369.A0A0D2J1P7"/>
<dbReference type="InterPro" id="IPR020846">
    <property type="entry name" value="MFS_dom"/>
</dbReference>
<dbReference type="Gene3D" id="1.20.1250.20">
    <property type="entry name" value="MFS general substrate transporter like domains"/>
    <property type="match status" value="1"/>
</dbReference>
<keyword evidence="6 8" id="KW-0472">Membrane</keyword>
<dbReference type="RefSeq" id="XP_013276742.1">
    <property type="nucleotide sequence ID" value="XM_013421288.1"/>
</dbReference>
<reference evidence="10 11" key="1">
    <citation type="submission" date="2015-01" db="EMBL/GenBank/DDBJ databases">
        <title>The Genome Sequence of Rhinocladiella mackenzie CBS 650.93.</title>
        <authorList>
            <consortium name="The Broad Institute Genomics Platform"/>
            <person name="Cuomo C."/>
            <person name="de Hoog S."/>
            <person name="Gorbushina A."/>
            <person name="Stielow B."/>
            <person name="Teixiera M."/>
            <person name="Abouelleil A."/>
            <person name="Chapman S.B."/>
            <person name="Priest M."/>
            <person name="Young S.K."/>
            <person name="Wortman J."/>
            <person name="Nusbaum C."/>
            <person name="Birren B."/>
        </authorList>
    </citation>
    <scope>NUCLEOTIDE SEQUENCE [LARGE SCALE GENOMIC DNA]</scope>
    <source>
        <strain evidence="10 11">CBS 650.93</strain>
    </source>
</reference>
<keyword evidence="5 8" id="KW-1133">Transmembrane helix</keyword>
<feature type="transmembrane region" description="Helical" evidence="8">
    <location>
        <begin position="135"/>
        <end position="153"/>
    </location>
</feature>
<feature type="transmembrane region" description="Helical" evidence="8">
    <location>
        <begin position="323"/>
        <end position="343"/>
    </location>
</feature>
<protein>
    <recommendedName>
        <fullName evidence="9">Major facilitator superfamily (MFS) profile domain-containing protein</fullName>
    </recommendedName>
</protein>
<feature type="transmembrane region" description="Helical" evidence="8">
    <location>
        <begin position="32"/>
        <end position="53"/>
    </location>
</feature>
<evidence type="ECO:0000259" key="9">
    <source>
        <dbReference type="PROSITE" id="PS50850"/>
    </source>
</evidence>
<dbReference type="InterPro" id="IPR050930">
    <property type="entry name" value="MFS_Vesicular_Transporter"/>
</dbReference>
<dbReference type="PANTHER" id="PTHR23506:SF23">
    <property type="entry name" value="GH10249P"/>
    <property type="match status" value="1"/>
</dbReference>
<dbReference type="InterPro" id="IPR011701">
    <property type="entry name" value="MFS"/>
</dbReference>
<evidence type="ECO:0000256" key="2">
    <source>
        <dbReference type="ARBA" id="ARBA00006829"/>
    </source>
</evidence>
<evidence type="ECO:0000313" key="11">
    <source>
        <dbReference type="Proteomes" id="UP000053617"/>
    </source>
</evidence>
<dbReference type="InterPro" id="IPR001958">
    <property type="entry name" value="Tet-R_TetA/multi-R_MdtG-like"/>
</dbReference>
<dbReference type="SUPFAM" id="SSF103473">
    <property type="entry name" value="MFS general substrate transporter"/>
    <property type="match status" value="1"/>
</dbReference>
<sequence>MGLWKPHDVLLCHIIPLRGQRPVFLEFRSSKVFILVAVCWSVFTDVFLYGVVVPVIPFALQDRVHIPHEHTQHWVSVLLAVYAAALLFLAPICGIVADRTSSRKGPLLVGLIVLAGSTLMFCLGQTIPVLVVGRMLQGASASVVWTVALALLADTVGEDESGQAIGYVSLATSLGILVAPLIGGVVYEKSGYYAVFGVTFAVIGLDILLRLVLIEKKTAVRWLGPDSSSVQPSSTGATQTDIPLPDRDRSAAGGEKSAHAAITEPSHRHPKRKLPPMLILLRSRRILAAFWGNLVGAMTFTAVDTTLPLYVNQIFGWDSLGAGLAFIALLAPSFAGPVIGHWTDKYGPRWIAASGLFLSVPFWVLLRLVDHDTVGQAVLLCALLVLLGLATALVLTSLMAEFSKVCDAKVRQEPDLFAGKSAYAQSYGIFNVAWAAGSLLGPLVSGSIRTAAGWKTMTWTMALWCAVGVLPTVLYSGGMIRKSQRPNRGRGVLADETA</sequence>
<dbReference type="AlphaFoldDB" id="A0A0D2J1P7"/>
<dbReference type="GeneID" id="25288757"/>
<dbReference type="GO" id="GO:0022857">
    <property type="term" value="F:transmembrane transporter activity"/>
    <property type="evidence" value="ECO:0007669"/>
    <property type="project" value="InterPro"/>
</dbReference>
<dbReference type="VEuPathDB" id="FungiDB:Z518_00686"/>
<dbReference type="CDD" id="cd17325">
    <property type="entry name" value="MFS_MdtG_SLC18_like"/>
    <property type="match status" value="1"/>
</dbReference>
<evidence type="ECO:0000256" key="7">
    <source>
        <dbReference type="SAM" id="MobiDB-lite"/>
    </source>
</evidence>
<dbReference type="PROSITE" id="PS50850">
    <property type="entry name" value="MFS"/>
    <property type="match status" value="1"/>
</dbReference>
<dbReference type="Proteomes" id="UP000053617">
    <property type="component" value="Unassembled WGS sequence"/>
</dbReference>
<feature type="transmembrane region" description="Helical" evidence="8">
    <location>
        <begin position="286"/>
        <end position="303"/>
    </location>
</feature>
<keyword evidence="4 8" id="KW-0812">Transmembrane</keyword>
<feature type="compositionally biased region" description="Polar residues" evidence="7">
    <location>
        <begin position="226"/>
        <end position="241"/>
    </location>
</feature>
<comment type="similarity">
    <text evidence="2">Belongs to the major facilitator superfamily. Vesicular transporter family.</text>
</comment>
<feature type="transmembrane region" description="Helical" evidence="8">
    <location>
        <begin position="165"/>
        <end position="187"/>
    </location>
</feature>
<proteinExistence type="inferred from homology"/>
<keyword evidence="11" id="KW-1185">Reference proteome</keyword>
<dbReference type="EMBL" id="KN847475">
    <property type="protein sequence ID" value="KIX09606.1"/>
    <property type="molecule type" value="Genomic_DNA"/>
</dbReference>
<accession>A0A0D2J1P7</accession>
<dbReference type="GO" id="GO:0016020">
    <property type="term" value="C:membrane"/>
    <property type="evidence" value="ECO:0007669"/>
    <property type="project" value="UniProtKB-SubCell"/>
</dbReference>
<dbReference type="PRINTS" id="PR01035">
    <property type="entry name" value="TCRTETA"/>
</dbReference>
<evidence type="ECO:0000256" key="3">
    <source>
        <dbReference type="ARBA" id="ARBA00022448"/>
    </source>
</evidence>
<evidence type="ECO:0000256" key="1">
    <source>
        <dbReference type="ARBA" id="ARBA00004141"/>
    </source>
</evidence>
<dbReference type="PANTHER" id="PTHR23506">
    <property type="entry name" value="GH10249P"/>
    <property type="match status" value="1"/>
</dbReference>